<evidence type="ECO:0000313" key="2">
    <source>
        <dbReference type="Proteomes" id="UP000001685"/>
    </source>
</evidence>
<dbReference type="AlphaFoldDB" id="B1VZL5"/>
<name>B1VZL5_STRGG</name>
<dbReference type="KEGG" id="sgr:SGR_5311"/>
<proteinExistence type="predicted"/>
<sequence length="47" mass="4915">MTDLAPGTVTVPVKEALGMAAAVTLHPEEARDRPILPLAHLSSIRPA</sequence>
<organism evidence="1 2">
    <name type="scientific">Streptomyces griseus subsp. griseus (strain JCM 4626 / CBS 651.72 / NBRC 13350 / KCC S-0626 / ISP 5235)</name>
    <dbReference type="NCBI Taxonomy" id="455632"/>
    <lineage>
        <taxon>Bacteria</taxon>
        <taxon>Bacillati</taxon>
        <taxon>Actinomycetota</taxon>
        <taxon>Actinomycetes</taxon>
        <taxon>Kitasatosporales</taxon>
        <taxon>Streptomycetaceae</taxon>
        <taxon>Streptomyces</taxon>
    </lineage>
</organism>
<dbReference type="EMBL" id="AP009493">
    <property type="protein sequence ID" value="BAG22140.1"/>
    <property type="molecule type" value="Genomic_DNA"/>
</dbReference>
<evidence type="ECO:0000313" key="1">
    <source>
        <dbReference type="EMBL" id="BAG22140.1"/>
    </source>
</evidence>
<protein>
    <submittedName>
        <fullName evidence="1">Uncharacterized protein</fullName>
    </submittedName>
</protein>
<accession>B1VZL5</accession>
<dbReference type="SUPFAM" id="SSF63992">
    <property type="entry name" value="Dipeptide transport protein"/>
    <property type="match status" value="1"/>
</dbReference>
<gene>
    <name evidence="1" type="ordered locus">SGR_5311</name>
</gene>
<dbReference type="Proteomes" id="UP000001685">
    <property type="component" value="Chromosome"/>
</dbReference>
<reference evidence="2" key="1">
    <citation type="journal article" date="2008" name="J. Bacteriol.">
        <title>Genome sequence of the streptomycin-producing microorganism Streptomyces griseus IFO 13350.</title>
        <authorList>
            <person name="Ohnishi Y."/>
            <person name="Ishikawa J."/>
            <person name="Hara H."/>
            <person name="Suzuki H."/>
            <person name="Ikenoya M."/>
            <person name="Ikeda H."/>
            <person name="Yamashita A."/>
            <person name="Hattori M."/>
            <person name="Horinouchi S."/>
        </authorList>
    </citation>
    <scope>NUCLEOTIDE SEQUENCE [LARGE SCALE GENOMIC DNA]</scope>
    <source>
        <strain evidence="2">JCM 4626 / NBRC 13350</strain>
    </source>
</reference>
<dbReference type="HOGENOM" id="CLU_3173687_0_0_11"/>
<dbReference type="InterPro" id="IPR036177">
    <property type="entry name" value="Peptidase_M55_sf"/>
</dbReference>